<reference evidence="1" key="1">
    <citation type="submission" date="2023-10" db="EMBL/GenBank/DDBJ databases">
        <authorList>
            <person name="Domelevo Entfellner J.-B."/>
        </authorList>
    </citation>
    <scope>NUCLEOTIDE SEQUENCE</scope>
</reference>
<dbReference type="AlphaFoldDB" id="A0AA87BAM4"/>
<dbReference type="Proteomes" id="UP001189624">
    <property type="component" value="Chromosome 11"/>
</dbReference>
<accession>A0AA87BAM4</accession>
<proteinExistence type="predicted"/>
<organism evidence="1 2">
    <name type="scientific">Sphenostylis stenocarpa</name>
    <dbReference type="NCBI Taxonomy" id="92480"/>
    <lineage>
        <taxon>Eukaryota</taxon>
        <taxon>Viridiplantae</taxon>
        <taxon>Streptophyta</taxon>
        <taxon>Embryophyta</taxon>
        <taxon>Tracheophyta</taxon>
        <taxon>Spermatophyta</taxon>
        <taxon>Magnoliopsida</taxon>
        <taxon>eudicotyledons</taxon>
        <taxon>Gunneridae</taxon>
        <taxon>Pentapetalae</taxon>
        <taxon>rosids</taxon>
        <taxon>fabids</taxon>
        <taxon>Fabales</taxon>
        <taxon>Fabaceae</taxon>
        <taxon>Papilionoideae</taxon>
        <taxon>50 kb inversion clade</taxon>
        <taxon>NPAAA clade</taxon>
        <taxon>indigoferoid/millettioid clade</taxon>
        <taxon>Phaseoleae</taxon>
        <taxon>Sphenostylis</taxon>
    </lineage>
</organism>
<evidence type="ECO:0000313" key="1">
    <source>
        <dbReference type="EMBL" id="CAJ1978589.1"/>
    </source>
</evidence>
<gene>
    <name evidence="1" type="ORF">AYBTSS11_LOCUS30784</name>
</gene>
<name>A0AA87BAM4_9FABA</name>
<dbReference type="EMBL" id="OY731408">
    <property type="protein sequence ID" value="CAJ1978589.1"/>
    <property type="molecule type" value="Genomic_DNA"/>
</dbReference>
<sequence length="60" mass="6839">MQGLSTEHHRGTWVRSAMENVVWAESRVCNLMRVWVAPPGASHGQQWVMGDGWWGPLLHD</sequence>
<evidence type="ECO:0000313" key="2">
    <source>
        <dbReference type="Proteomes" id="UP001189624"/>
    </source>
</evidence>
<keyword evidence="2" id="KW-1185">Reference proteome</keyword>
<protein>
    <submittedName>
        <fullName evidence="1">Uncharacterized protein</fullName>
    </submittedName>
</protein>
<dbReference type="Gramene" id="rna-AYBTSS11_LOCUS30784">
    <property type="protein sequence ID" value="CAJ1978589.1"/>
    <property type="gene ID" value="gene-AYBTSS11_LOCUS30784"/>
</dbReference>